<protein>
    <submittedName>
        <fullName evidence="1">Putative secreted protein</fullName>
    </submittedName>
</protein>
<evidence type="ECO:0000313" key="1">
    <source>
        <dbReference type="EMBL" id="MBW64002.1"/>
    </source>
</evidence>
<dbReference type="EMBL" id="GGFJ01014861">
    <property type="protein sequence ID" value="MBW64002.1"/>
    <property type="molecule type" value="Transcribed_RNA"/>
</dbReference>
<accession>A0A2M4CF93</accession>
<proteinExistence type="predicted"/>
<sequence length="67" mass="7722">MLCYLGRFWAILFARRSCMCKFFTKLFSPNKADINTYQKSRYPVKMVRIDCKSSIVSSKGSWGGIKG</sequence>
<dbReference type="AlphaFoldDB" id="A0A2M4CF93"/>
<name>A0A2M4CF93_9DIPT</name>
<organism evidence="1">
    <name type="scientific">Anopheles marajoara</name>
    <dbReference type="NCBI Taxonomy" id="58244"/>
    <lineage>
        <taxon>Eukaryota</taxon>
        <taxon>Metazoa</taxon>
        <taxon>Ecdysozoa</taxon>
        <taxon>Arthropoda</taxon>
        <taxon>Hexapoda</taxon>
        <taxon>Insecta</taxon>
        <taxon>Pterygota</taxon>
        <taxon>Neoptera</taxon>
        <taxon>Endopterygota</taxon>
        <taxon>Diptera</taxon>
        <taxon>Nematocera</taxon>
        <taxon>Culicoidea</taxon>
        <taxon>Culicidae</taxon>
        <taxon>Anophelinae</taxon>
        <taxon>Anopheles</taxon>
    </lineage>
</organism>
<reference evidence="1" key="1">
    <citation type="submission" date="2018-01" db="EMBL/GenBank/DDBJ databases">
        <title>An insight into the sialome of Amazonian anophelines.</title>
        <authorList>
            <person name="Ribeiro J.M."/>
            <person name="Scarpassa V."/>
            <person name="Calvo E."/>
        </authorList>
    </citation>
    <scope>NUCLEOTIDE SEQUENCE</scope>
    <source>
        <tissue evidence="1">Salivary glands</tissue>
    </source>
</reference>